<dbReference type="Pfam" id="PF00563">
    <property type="entry name" value="EAL"/>
    <property type="match status" value="1"/>
</dbReference>
<evidence type="ECO:0000259" key="4">
    <source>
        <dbReference type="PROSITE" id="PS50113"/>
    </source>
</evidence>
<feature type="domain" description="EAL" evidence="5">
    <location>
        <begin position="693"/>
        <end position="948"/>
    </location>
</feature>
<keyword evidence="2" id="KW-1133">Transmembrane helix</keyword>
<dbReference type="InterPro" id="IPR001610">
    <property type="entry name" value="PAC"/>
</dbReference>
<dbReference type="PROSITE" id="PS50112">
    <property type="entry name" value="PAS"/>
    <property type="match status" value="1"/>
</dbReference>
<dbReference type="Gene3D" id="6.10.340.10">
    <property type="match status" value="1"/>
</dbReference>
<evidence type="ECO:0000259" key="5">
    <source>
        <dbReference type="PROSITE" id="PS50883"/>
    </source>
</evidence>
<dbReference type="Gene3D" id="3.30.70.270">
    <property type="match status" value="1"/>
</dbReference>
<dbReference type="InterPro" id="IPR035965">
    <property type="entry name" value="PAS-like_dom_sf"/>
</dbReference>
<dbReference type="FunFam" id="3.30.70.270:FF:000001">
    <property type="entry name" value="Diguanylate cyclase domain protein"/>
    <property type="match status" value="1"/>
</dbReference>
<dbReference type="PROSITE" id="PS50885">
    <property type="entry name" value="HAMP"/>
    <property type="match status" value="1"/>
</dbReference>
<evidence type="ECO:0000313" key="9">
    <source>
        <dbReference type="Proteomes" id="UP000235116"/>
    </source>
</evidence>
<dbReference type="PROSITE" id="PS50113">
    <property type="entry name" value="PAC"/>
    <property type="match status" value="2"/>
</dbReference>
<dbReference type="GO" id="GO:0007165">
    <property type="term" value="P:signal transduction"/>
    <property type="evidence" value="ECO:0007669"/>
    <property type="project" value="InterPro"/>
</dbReference>
<dbReference type="InterPro" id="IPR013655">
    <property type="entry name" value="PAS_fold_3"/>
</dbReference>
<feature type="domain" description="PAC" evidence="4">
    <location>
        <begin position="462"/>
        <end position="514"/>
    </location>
</feature>
<dbReference type="SMART" id="SM00086">
    <property type="entry name" value="PAC"/>
    <property type="match status" value="2"/>
</dbReference>
<evidence type="ECO:0000256" key="1">
    <source>
        <dbReference type="ARBA" id="ARBA00001946"/>
    </source>
</evidence>
<dbReference type="GO" id="GO:0016020">
    <property type="term" value="C:membrane"/>
    <property type="evidence" value="ECO:0007669"/>
    <property type="project" value="InterPro"/>
</dbReference>
<dbReference type="SMART" id="SM00267">
    <property type="entry name" value="GGDEF"/>
    <property type="match status" value="1"/>
</dbReference>
<evidence type="ECO:0000259" key="3">
    <source>
        <dbReference type="PROSITE" id="PS50112"/>
    </source>
</evidence>
<dbReference type="InterPro" id="IPR052155">
    <property type="entry name" value="Biofilm_reg_signaling"/>
</dbReference>
<dbReference type="Proteomes" id="UP000235116">
    <property type="component" value="Chromosome"/>
</dbReference>
<dbReference type="CDD" id="cd00130">
    <property type="entry name" value="PAS"/>
    <property type="match status" value="1"/>
</dbReference>
<dbReference type="Pfam" id="PF00672">
    <property type="entry name" value="HAMP"/>
    <property type="match status" value="1"/>
</dbReference>
<keyword evidence="2" id="KW-0812">Transmembrane</keyword>
<evidence type="ECO:0000256" key="2">
    <source>
        <dbReference type="SAM" id="Phobius"/>
    </source>
</evidence>
<protein>
    <recommendedName>
        <fullName evidence="10">Sensor domain-containing diguanylate cyclase</fullName>
    </recommendedName>
</protein>
<dbReference type="SMART" id="SM00091">
    <property type="entry name" value="PAS"/>
    <property type="match status" value="2"/>
</dbReference>
<dbReference type="SMART" id="SM00052">
    <property type="entry name" value="EAL"/>
    <property type="match status" value="1"/>
</dbReference>
<feature type="domain" description="PAS" evidence="3">
    <location>
        <begin position="390"/>
        <end position="453"/>
    </location>
</feature>
<gene>
    <name evidence="8" type="ORF">Kalk_14540</name>
</gene>
<dbReference type="InterPro" id="IPR000700">
    <property type="entry name" value="PAS-assoc_C"/>
</dbReference>
<sequence length="954" mass="108894">MILFKRSLAWVVVAVISISFAILSAVFSYNQYVALKAHAFDEAKLNLKTILMVAQARFDKEFRHDDLRSVEREVMALNLLDDVGLSAVVDHQGVVQFSSSFVMLGQPARGQLPQFNDSLFRRVKESRNPVIITNQNNDVLYAYYPLLMNTPETGLRPDEIGVLYVEWSLYRPYENIRNSVWQNLVFLWLLMAMVLATLLYVLQRIVLTPLKYLTQKADRVASGQEIEIFKDKGIAELGALSSALNRMNRNLHKSLSDVRISEERWVFALEGAGDGVQDWDLRTGKSFFSPQFKKMMGISASKDLAWDQWKTLVDAEDWPYLERKVQRHVQGLSDVCRVEYCLRKADGEPRFVLMRGKVVERDANGTALRFIAIHTDITLQRRTEDALRGSEEKYRMLFDMAQEGIWVLDDEGFTTLVNDSMASMLGYAKGDLIGHSMLEFMEPTSRALLQEKLIRKGRGPDAHQDFELVSRTGRRVHVTLKSAAMHDSYGHYTGLIAGIMDITERKRAEERIRQQVLYDELTRLPNRRMLNDKLSQEQARSIRHGHSGALLFIDLDHFKNVNDSLGHPIGDGLLVAIAERLRHVIREEDTLARLGGDEFVVLLPELSADPTVAASLARNVALKVQSALAETFDVSGHKLNIGCSIGIALYPLDQETIHDIMKQADAAMYRAKEEGRSTVCLFSKEMHEEIEQNLKLQMLLPGAMEEEQFVLYFQPQFNDLEELIGAEVLLRWEEPTLGFIRPDLFIRAAEESGLIIPLGDWVLRKACQQMQEWMVKGLPASFDRLAINISARQFSQDDFALKVDAFTKEANISPSKIELEITESMLLHHLDQVVEKMKLLHGMGFYIALDDFGTGYSSLSYLRELPLHKLKIDQAFVRDISSDNNDRVIVETIIAMARLMELDVIAEGVEEEYQLNFLKEKGCYQYQGYYFDRPVPADVFYERWVENPKPPSAQ</sequence>
<dbReference type="InterPro" id="IPR013767">
    <property type="entry name" value="PAS_fold"/>
</dbReference>
<dbReference type="SMART" id="SM00304">
    <property type="entry name" value="HAMP"/>
    <property type="match status" value="1"/>
</dbReference>
<evidence type="ECO:0008006" key="10">
    <source>
        <dbReference type="Google" id="ProtNLM"/>
    </source>
</evidence>
<organism evidence="8 9">
    <name type="scientific">Ketobacter alkanivorans</name>
    <dbReference type="NCBI Taxonomy" id="1917421"/>
    <lineage>
        <taxon>Bacteria</taxon>
        <taxon>Pseudomonadati</taxon>
        <taxon>Pseudomonadota</taxon>
        <taxon>Gammaproteobacteria</taxon>
        <taxon>Pseudomonadales</taxon>
        <taxon>Ketobacteraceae</taxon>
        <taxon>Ketobacter</taxon>
    </lineage>
</organism>
<dbReference type="NCBIfam" id="TIGR00229">
    <property type="entry name" value="sensory_box"/>
    <property type="match status" value="2"/>
</dbReference>
<dbReference type="Pfam" id="PF08447">
    <property type="entry name" value="PAS_3"/>
    <property type="match status" value="1"/>
</dbReference>
<dbReference type="Pfam" id="PF00990">
    <property type="entry name" value="GGDEF"/>
    <property type="match status" value="1"/>
</dbReference>
<feature type="domain" description="PAC" evidence="4">
    <location>
        <begin position="336"/>
        <end position="389"/>
    </location>
</feature>
<dbReference type="NCBIfam" id="TIGR00254">
    <property type="entry name" value="GGDEF"/>
    <property type="match status" value="1"/>
</dbReference>
<feature type="transmembrane region" description="Helical" evidence="2">
    <location>
        <begin position="7"/>
        <end position="29"/>
    </location>
</feature>
<dbReference type="InterPro" id="IPR000014">
    <property type="entry name" value="PAS"/>
</dbReference>
<dbReference type="CDD" id="cd01949">
    <property type="entry name" value="GGDEF"/>
    <property type="match status" value="1"/>
</dbReference>
<dbReference type="CDD" id="cd06225">
    <property type="entry name" value="HAMP"/>
    <property type="match status" value="1"/>
</dbReference>
<evidence type="ECO:0000313" key="8">
    <source>
        <dbReference type="EMBL" id="AUM13565.1"/>
    </source>
</evidence>
<dbReference type="AlphaFoldDB" id="A0A2K9LQ14"/>
<dbReference type="PROSITE" id="PS50883">
    <property type="entry name" value="EAL"/>
    <property type="match status" value="1"/>
</dbReference>
<proteinExistence type="predicted"/>
<dbReference type="PROSITE" id="PS50887">
    <property type="entry name" value="GGDEF"/>
    <property type="match status" value="1"/>
</dbReference>
<accession>A0A2K9LQ14</accession>
<dbReference type="EMBL" id="CP022684">
    <property type="protein sequence ID" value="AUM13565.1"/>
    <property type="molecule type" value="Genomic_DNA"/>
</dbReference>
<dbReference type="InterPro" id="IPR001633">
    <property type="entry name" value="EAL_dom"/>
</dbReference>
<dbReference type="CDD" id="cd01948">
    <property type="entry name" value="EAL"/>
    <property type="match status" value="1"/>
</dbReference>
<dbReference type="Pfam" id="PF00989">
    <property type="entry name" value="PAS"/>
    <property type="match status" value="1"/>
</dbReference>
<dbReference type="KEGG" id="kak:Kalk_14540"/>
<dbReference type="SUPFAM" id="SSF141868">
    <property type="entry name" value="EAL domain-like"/>
    <property type="match status" value="1"/>
</dbReference>
<feature type="domain" description="GGDEF" evidence="7">
    <location>
        <begin position="546"/>
        <end position="684"/>
    </location>
</feature>
<dbReference type="Gene3D" id="3.30.450.20">
    <property type="entry name" value="PAS domain"/>
    <property type="match status" value="2"/>
</dbReference>
<evidence type="ECO:0000259" key="6">
    <source>
        <dbReference type="PROSITE" id="PS50885"/>
    </source>
</evidence>
<reference evidence="9" key="1">
    <citation type="submission" date="2017-08" db="EMBL/GenBank/DDBJ databases">
        <title>Direct submision.</title>
        <authorList>
            <person name="Kim S.-J."/>
            <person name="Rhee S.-K."/>
        </authorList>
    </citation>
    <scope>NUCLEOTIDE SEQUENCE [LARGE SCALE GENOMIC DNA]</scope>
    <source>
        <strain evidence="9">GI5</strain>
    </source>
</reference>
<dbReference type="RefSeq" id="WP_101894940.1">
    <property type="nucleotide sequence ID" value="NZ_CP022684.1"/>
</dbReference>
<dbReference type="SUPFAM" id="SSF55785">
    <property type="entry name" value="PYP-like sensor domain (PAS domain)"/>
    <property type="match status" value="2"/>
</dbReference>
<dbReference type="PANTHER" id="PTHR44757">
    <property type="entry name" value="DIGUANYLATE CYCLASE DGCP"/>
    <property type="match status" value="1"/>
</dbReference>
<feature type="domain" description="HAMP" evidence="6">
    <location>
        <begin position="204"/>
        <end position="256"/>
    </location>
</feature>
<dbReference type="InterPro" id="IPR000160">
    <property type="entry name" value="GGDEF_dom"/>
</dbReference>
<feature type="transmembrane region" description="Helical" evidence="2">
    <location>
        <begin position="180"/>
        <end position="202"/>
    </location>
</feature>
<evidence type="ECO:0000259" key="7">
    <source>
        <dbReference type="PROSITE" id="PS50887"/>
    </source>
</evidence>
<dbReference type="OrthoDB" id="9787514at2"/>
<dbReference type="Gene3D" id="3.20.20.450">
    <property type="entry name" value="EAL domain"/>
    <property type="match status" value="1"/>
</dbReference>
<dbReference type="GO" id="GO:0003824">
    <property type="term" value="F:catalytic activity"/>
    <property type="evidence" value="ECO:0007669"/>
    <property type="project" value="UniProtKB-ARBA"/>
</dbReference>
<dbReference type="SUPFAM" id="SSF55073">
    <property type="entry name" value="Nucleotide cyclase"/>
    <property type="match status" value="1"/>
</dbReference>
<dbReference type="InterPro" id="IPR043128">
    <property type="entry name" value="Rev_trsase/Diguanyl_cyclase"/>
</dbReference>
<dbReference type="GO" id="GO:0006355">
    <property type="term" value="P:regulation of DNA-templated transcription"/>
    <property type="evidence" value="ECO:0007669"/>
    <property type="project" value="InterPro"/>
</dbReference>
<keyword evidence="2" id="KW-0472">Membrane</keyword>
<dbReference type="InterPro" id="IPR003660">
    <property type="entry name" value="HAMP_dom"/>
</dbReference>
<dbReference type="PANTHER" id="PTHR44757:SF2">
    <property type="entry name" value="BIOFILM ARCHITECTURE MAINTENANCE PROTEIN MBAA"/>
    <property type="match status" value="1"/>
</dbReference>
<dbReference type="InterPro" id="IPR029787">
    <property type="entry name" value="Nucleotide_cyclase"/>
</dbReference>
<keyword evidence="9" id="KW-1185">Reference proteome</keyword>
<comment type="cofactor">
    <cofactor evidence="1">
        <name>Mg(2+)</name>
        <dbReference type="ChEBI" id="CHEBI:18420"/>
    </cofactor>
</comment>
<name>A0A2K9LQ14_9GAMM</name>
<dbReference type="InterPro" id="IPR035919">
    <property type="entry name" value="EAL_sf"/>
</dbReference>